<comment type="caution">
    <text evidence="1">The sequence shown here is derived from an EMBL/GenBank/DDBJ whole genome shotgun (WGS) entry which is preliminary data.</text>
</comment>
<dbReference type="OrthoDB" id="2603374at2759"/>
<accession>A0A9P5PN19</accession>
<sequence>MSSPAFFSPSSLYICTTPLPSEGKFHWAFVLIDDKGEATSHQWTALDPRDIKGEEGYVTETYSASATSRGQGVILGYFKIRAYHPKHVLRFHDVCAATFRGMGYPTVDENRKNEITCRTWVTKVLRETIETAVTKRSTEASNEYASCFLWGRKFEMVVEEI</sequence>
<proteinExistence type="predicted"/>
<organism evidence="1 2">
    <name type="scientific">Rhodocollybia butyracea</name>
    <dbReference type="NCBI Taxonomy" id="206335"/>
    <lineage>
        <taxon>Eukaryota</taxon>
        <taxon>Fungi</taxon>
        <taxon>Dikarya</taxon>
        <taxon>Basidiomycota</taxon>
        <taxon>Agaricomycotina</taxon>
        <taxon>Agaricomycetes</taxon>
        <taxon>Agaricomycetidae</taxon>
        <taxon>Agaricales</taxon>
        <taxon>Marasmiineae</taxon>
        <taxon>Omphalotaceae</taxon>
        <taxon>Rhodocollybia</taxon>
    </lineage>
</organism>
<protein>
    <submittedName>
        <fullName evidence="1">Uncharacterized protein</fullName>
    </submittedName>
</protein>
<name>A0A9P5PN19_9AGAR</name>
<reference evidence="1" key="1">
    <citation type="submission" date="2020-11" db="EMBL/GenBank/DDBJ databases">
        <authorList>
            <consortium name="DOE Joint Genome Institute"/>
            <person name="Ahrendt S."/>
            <person name="Riley R."/>
            <person name="Andreopoulos W."/>
            <person name="Labutti K."/>
            <person name="Pangilinan J."/>
            <person name="Ruiz-Duenas F.J."/>
            <person name="Barrasa J.M."/>
            <person name="Sanchez-Garcia M."/>
            <person name="Camarero S."/>
            <person name="Miyauchi S."/>
            <person name="Serrano A."/>
            <person name="Linde D."/>
            <person name="Babiker R."/>
            <person name="Drula E."/>
            <person name="Ayuso-Fernandez I."/>
            <person name="Pacheco R."/>
            <person name="Padilla G."/>
            <person name="Ferreira P."/>
            <person name="Barriuso J."/>
            <person name="Kellner H."/>
            <person name="Castanera R."/>
            <person name="Alfaro M."/>
            <person name="Ramirez L."/>
            <person name="Pisabarro A.G."/>
            <person name="Kuo A."/>
            <person name="Tritt A."/>
            <person name="Lipzen A."/>
            <person name="He G."/>
            <person name="Yan M."/>
            <person name="Ng V."/>
            <person name="Cullen D."/>
            <person name="Martin F."/>
            <person name="Rosso M.-N."/>
            <person name="Henrissat B."/>
            <person name="Hibbett D."/>
            <person name="Martinez A.T."/>
            <person name="Grigoriev I.V."/>
        </authorList>
    </citation>
    <scope>NUCLEOTIDE SEQUENCE</scope>
    <source>
        <strain evidence="1">AH 40177</strain>
    </source>
</reference>
<keyword evidence="2" id="KW-1185">Reference proteome</keyword>
<evidence type="ECO:0000313" key="1">
    <source>
        <dbReference type="EMBL" id="KAF9068924.1"/>
    </source>
</evidence>
<dbReference type="AlphaFoldDB" id="A0A9P5PN19"/>
<evidence type="ECO:0000313" key="2">
    <source>
        <dbReference type="Proteomes" id="UP000772434"/>
    </source>
</evidence>
<dbReference type="EMBL" id="JADNRY010000056">
    <property type="protein sequence ID" value="KAF9068924.1"/>
    <property type="molecule type" value="Genomic_DNA"/>
</dbReference>
<gene>
    <name evidence="1" type="ORF">BDP27DRAFT_1326523</name>
</gene>
<dbReference type="Proteomes" id="UP000772434">
    <property type="component" value="Unassembled WGS sequence"/>
</dbReference>